<dbReference type="AlphaFoldDB" id="A0A0K1Q7H5"/>
<dbReference type="EMBL" id="CP012333">
    <property type="protein sequence ID" value="AKV01756.1"/>
    <property type="molecule type" value="Genomic_DNA"/>
</dbReference>
<evidence type="ECO:0000313" key="9">
    <source>
        <dbReference type="Proteomes" id="UP000064967"/>
    </source>
</evidence>
<dbReference type="PANTHER" id="PTHR33452:SF1">
    <property type="entry name" value="INNER MEMBRANE PROTEIN YPHA-RELATED"/>
    <property type="match status" value="1"/>
</dbReference>
<dbReference type="InterPro" id="IPR051907">
    <property type="entry name" value="DoxX-like_oxidoreductase"/>
</dbReference>
<comment type="similarity">
    <text evidence="2">Belongs to the DoxX family.</text>
</comment>
<dbReference type="GO" id="GO:0005886">
    <property type="term" value="C:plasma membrane"/>
    <property type="evidence" value="ECO:0007669"/>
    <property type="project" value="UniProtKB-SubCell"/>
</dbReference>
<feature type="transmembrane region" description="Helical" evidence="7">
    <location>
        <begin position="145"/>
        <end position="166"/>
    </location>
</feature>
<gene>
    <name evidence="8" type="ORF">AKJ09_08419</name>
</gene>
<proteinExistence type="inferred from homology"/>
<evidence type="ECO:0000256" key="4">
    <source>
        <dbReference type="ARBA" id="ARBA00022692"/>
    </source>
</evidence>
<evidence type="ECO:0000256" key="3">
    <source>
        <dbReference type="ARBA" id="ARBA00022475"/>
    </source>
</evidence>
<keyword evidence="3" id="KW-1003">Cell membrane</keyword>
<name>A0A0K1Q7H5_9BACT</name>
<feature type="transmembrane region" description="Helical" evidence="7">
    <location>
        <begin position="104"/>
        <end position="125"/>
    </location>
</feature>
<keyword evidence="5 7" id="KW-1133">Transmembrane helix</keyword>
<dbReference type="KEGG" id="llu:AKJ09_08419"/>
<feature type="transmembrane region" description="Helical" evidence="7">
    <location>
        <begin position="38"/>
        <end position="56"/>
    </location>
</feature>
<dbReference type="PATRIC" id="fig|1391654.3.peg.8530"/>
<dbReference type="Pfam" id="PF07681">
    <property type="entry name" value="DoxX"/>
    <property type="match status" value="1"/>
</dbReference>
<dbReference type="Proteomes" id="UP000064967">
    <property type="component" value="Chromosome"/>
</dbReference>
<keyword evidence="6 7" id="KW-0472">Membrane</keyword>
<dbReference type="InterPro" id="IPR032808">
    <property type="entry name" value="DoxX"/>
</dbReference>
<protein>
    <recommendedName>
        <fullName evidence="10">DoxX family protein</fullName>
    </recommendedName>
</protein>
<accession>A0A0K1Q7H5</accession>
<sequence>MAARTSIKSFAPSTSDIADRATGTGSVLQRLTRTSSDVAPLVARIALGLVMFPHGAQKALGLFGGHGFSGTMGFFTGQMGIPAAFAALAIAAEFLGSIGLIVGALSRIAALGIAANMLVAVFMVHAKFGFFMNWMGAQAGEGIEYHLLAIGLALIVMVKGAGAWSLDGLLGRRLSR</sequence>
<organism evidence="8 9">
    <name type="scientific">Labilithrix luteola</name>
    <dbReference type="NCBI Taxonomy" id="1391654"/>
    <lineage>
        <taxon>Bacteria</taxon>
        <taxon>Pseudomonadati</taxon>
        <taxon>Myxococcota</taxon>
        <taxon>Polyangia</taxon>
        <taxon>Polyangiales</taxon>
        <taxon>Labilitrichaceae</taxon>
        <taxon>Labilithrix</taxon>
    </lineage>
</organism>
<keyword evidence="4 7" id="KW-0812">Transmembrane</keyword>
<dbReference type="OrthoDB" id="5398343at2"/>
<dbReference type="PANTHER" id="PTHR33452">
    <property type="entry name" value="OXIDOREDUCTASE CATD-RELATED"/>
    <property type="match status" value="1"/>
</dbReference>
<evidence type="ECO:0000256" key="2">
    <source>
        <dbReference type="ARBA" id="ARBA00006679"/>
    </source>
</evidence>
<evidence type="ECO:0000256" key="6">
    <source>
        <dbReference type="ARBA" id="ARBA00023136"/>
    </source>
</evidence>
<evidence type="ECO:0000256" key="5">
    <source>
        <dbReference type="ARBA" id="ARBA00022989"/>
    </source>
</evidence>
<dbReference type="STRING" id="1391654.AKJ09_08419"/>
<evidence type="ECO:0000313" key="8">
    <source>
        <dbReference type="EMBL" id="AKV01756.1"/>
    </source>
</evidence>
<evidence type="ECO:0000256" key="1">
    <source>
        <dbReference type="ARBA" id="ARBA00004651"/>
    </source>
</evidence>
<comment type="subcellular location">
    <subcellularLocation>
        <location evidence="1">Cell membrane</location>
        <topology evidence="1">Multi-pass membrane protein</topology>
    </subcellularLocation>
</comment>
<reference evidence="8 9" key="1">
    <citation type="submission" date="2015-08" db="EMBL/GenBank/DDBJ databases">
        <authorList>
            <person name="Babu N.S."/>
            <person name="Beckwith C.J."/>
            <person name="Beseler K.G."/>
            <person name="Brison A."/>
            <person name="Carone J.V."/>
            <person name="Caskin T.P."/>
            <person name="Diamond M."/>
            <person name="Durham M.E."/>
            <person name="Foxe J.M."/>
            <person name="Go M."/>
            <person name="Henderson B.A."/>
            <person name="Jones I.B."/>
            <person name="McGettigan J.A."/>
            <person name="Micheletti S.J."/>
            <person name="Nasrallah M.E."/>
            <person name="Ortiz D."/>
            <person name="Piller C.R."/>
            <person name="Privatt S.R."/>
            <person name="Schneider S.L."/>
            <person name="Sharp S."/>
            <person name="Smith T.C."/>
            <person name="Stanton J.D."/>
            <person name="Ullery H.E."/>
            <person name="Wilson R.J."/>
            <person name="Serrano M.G."/>
            <person name="Buck G."/>
            <person name="Lee V."/>
            <person name="Wang Y."/>
            <person name="Carvalho R."/>
            <person name="Voegtly L."/>
            <person name="Shi R."/>
            <person name="Duckworth R."/>
            <person name="Johnson A."/>
            <person name="Loviza R."/>
            <person name="Walstead R."/>
            <person name="Shah Z."/>
            <person name="Kiflezghi M."/>
            <person name="Wade K."/>
            <person name="Ball S.L."/>
            <person name="Bradley K.W."/>
            <person name="Asai D.J."/>
            <person name="Bowman C.A."/>
            <person name="Russell D.A."/>
            <person name="Pope W.H."/>
            <person name="Jacobs-Sera D."/>
            <person name="Hendrix R.W."/>
            <person name="Hatfull G.F."/>
        </authorList>
    </citation>
    <scope>NUCLEOTIDE SEQUENCE [LARGE SCALE GENOMIC DNA]</scope>
    <source>
        <strain evidence="8 9">DSM 27648</strain>
    </source>
</reference>
<evidence type="ECO:0008006" key="10">
    <source>
        <dbReference type="Google" id="ProtNLM"/>
    </source>
</evidence>
<dbReference type="RefSeq" id="WP_146652792.1">
    <property type="nucleotide sequence ID" value="NZ_CP012333.1"/>
</dbReference>
<evidence type="ECO:0000256" key="7">
    <source>
        <dbReference type="SAM" id="Phobius"/>
    </source>
</evidence>
<keyword evidence="9" id="KW-1185">Reference proteome</keyword>